<gene>
    <name evidence="1" type="ORF">DK419_25845</name>
</gene>
<dbReference type="Proteomes" id="UP000245444">
    <property type="component" value="Chromosome"/>
</dbReference>
<keyword evidence="2" id="KW-1185">Reference proteome</keyword>
<name>A0A2U8WTB0_9HYPH</name>
<dbReference type="OrthoDB" id="7997511at2"/>
<dbReference type="AlphaFoldDB" id="A0A2U8WTB0"/>
<reference evidence="1 2" key="1">
    <citation type="submission" date="2018-05" db="EMBL/GenBank/DDBJ databases">
        <title>Complete Genome Sequence of Methylobacterium sp. 17Sr1-28.</title>
        <authorList>
            <person name="Srinivasan S."/>
        </authorList>
    </citation>
    <scope>NUCLEOTIDE SEQUENCE [LARGE SCALE GENOMIC DNA]</scope>
    <source>
        <strain evidence="1 2">17Sr1-28</strain>
    </source>
</reference>
<dbReference type="RefSeq" id="WP_109961618.1">
    <property type="nucleotide sequence ID" value="NZ_CP029553.1"/>
</dbReference>
<organism evidence="1 2">
    <name type="scientific">Methylobacterium terrae</name>
    <dbReference type="NCBI Taxonomy" id="2202827"/>
    <lineage>
        <taxon>Bacteria</taxon>
        <taxon>Pseudomonadati</taxon>
        <taxon>Pseudomonadota</taxon>
        <taxon>Alphaproteobacteria</taxon>
        <taxon>Hyphomicrobiales</taxon>
        <taxon>Methylobacteriaceae</taxon>
        <taxon>Methylobacterium</taxon>
    </lineage>
</organism>
<protein>
    <submittedName>
        <fullName evidence="1">Uncharacterized protein</fullName>
    </submittedName>
</protein>
<evidence type="ECO:0000313" key="1">
    <source>
        <dbReference type="EMBL" id="AWN49347.1"/>
    </source>
</evidence>
<proteinExistence type="predicted"/>
<evidence type="ECO:0000313" key="2">
    <source>
        <dbReference type="Proteomes" id="UP000245444"/>
    </source>
</evidence>
<dbReference type="EMBL" id="CP029553">
    <property type="protein sequence ID" value="AWN49347.1"/>
    <property type="molecule type" value="Genomic_DNA"/>
</dbReference>
<dbReference type="KEGG" id="mtea:DK419_25845"/>
<sequence>MTTEQMRLMTHLDHVGGWITLYELSGATPLAQDDDLFVPSVVARGWADHDPVGAAVRITNEGRSALEDSVFPQRRR</sequence>
<accession>A0A2U8WTB0</accession>